<sequence length="427" mass="49717">MRIEILIVYIKKELIYQTLKMQPCKKHKKPLVRFTSQQKMRILKELKHKTLEKSLKISNTETTMNIAKAPLKRLIMSGKSLLPNLDKQRLDLSSQSKILTSPLSTSHSSKLLMSPKEFSFCFTSKSYVKSHNDHQNIDNILEYRNLSSRKLTNIKNISCTAVENIREKYKKEIKERIKLQNYQNSSLNSSFKNLQKDESSISTNRANIKKLDSSLNLFCKIPPKDESILSGTTTRELSSKRIAIEESPISKSDEKRMKFLLPSKSISSNIPTEIQNKFQQLNPLFEKPNTETVSDIEKILNEKKWIRNESNKIDEAMESASVEEANKSIHKDIERIFYPEVTKFPQKTEMPKVRSPDFKKRPFGLHESYNHDESLKHSFIILGTRNMGKNSNCKTKKYPEKDKQKSYDLDDYKMLSFYLEICDKNIS</sequence>
<reference evidence="1" key="1">
    <citation type="submission" date="2021-09" db="EMBL/GenBank/DDBJ databases">
        <authorList>
            <consortium name="AG Swart"/>
            <person name="Singh M."/>
            <person name="Singh A."/>
            <person name="Seah K."/>
            <person name="Emmerich C."/>
        </authorList>
    </citation>
    <scope>NUCLEOTIDE SEQUENCE</scope>
    <source>
        <strain evidence="1">ATCC30299</strain>
    </source>
</reference>
<accession>A0AAU9JRV8</accession>
<dbReference type="EMBL" id="CAJZBQ010000036">
    <property type="protein sequence ID" value="CAG9324466.1"/>
    <property type="molecule type" value="Genomic_DNA"/>
</dbReference>
<gene>
    <name evidence="1" type="ORF">BSTOLATCC_MIC36256</name>
</gene>
<organism evidence="1 2">
    <name type="scientific">Blepharisma stoltei</name>
    <dbReference type="NCBI Taxonomy" id="1481888"/>
    <lineage>
        <taxon>Eukaryota</taxon>
        <taxon>Sar</taxon>
        <taxon>Alveolata</taxon>
        <taxon>Ciliophora</taxon>
        <taxon>Postciliodesmatophora</taxon>
        <taxon>Heterotrichea</taxon>
        <taxon>Heterotrichida</taxon>
        <taxon>Blepharismidae</taxon>
        <taxon>Blepharisma</taxon>
    </lineage>
</organism>
<dbReference type="AlphaFoldDB" id="A0AAU9JRV8"/>
<comment type="caution">
    <text evidence="1">The sequence shown here is derived from an EMBL/GenBank/DDBJ whole genome shotgun (WGS) entry which is preliminary data.</text>
</comment>
<protein>
    <submittedName>
        <fullName evidence="1">Uncharacterized protein</fullName>
    </submittedName>
</protein>
<keyword evidence="2" id="KW-1185">Reference proteome</keyword>
<proteinExistence type="predicted"/>
<dbReference type="Proteomes" id="UP001162131">
    <property type="component" value="Unassembled WGS sequence"/>
</dbReference>
<name>A0AAU9JRV8_9CILI</name>
<evidence type="ECO:0000313" key="1">
    <source>
        <dbReference type="EMBL" id="CAG9324466.1"/>
    </source>
</evidence>
<evidence type="ECO:0000313" key="2">
    <source>
        <dbReference type="Proteomes" id="UP001162131"/>
    </source>
</evidence>